<protein>
    <submittedName>
        <fullName evidence="1">Uncharacterized protein</fullName>
    </submittedName>
</protein>
<name>A0A2U8UIW2_9CAUD</name>
<evidence type="ECO:0000313" key="1">
    <source>
        <dbReference type="EMBL" id="AWN03609.1"/>
    </source>
</evidence>
<dbReference type="KEGG" id="vg:54992152"/>
<organism evidence="1 2">
    <name type="scientific">Microbacterium phage Hyperion</name>
    <dbReference type="NCBI Taxonomy" id="2182354"/>
    <lineage>
        <taxon>Viruses</taxon>
        <taxon>Duplodnaviria</taxon>
        <taxon>Heunggongvirae</taxon>
        <taxon>Uroviricota</taxon>
        <taxon>Caudoviricetes</taxon>
        <taxon>Squashvirus</taxon>
        <taxon>Squashvirus hyperion</taxon>
    </lineage>
</organism>
<sequence>MSAHTECGRVGKFDCDVDEWLHGVLLDSGEPGCGDIEAPCAWFAEVDLDRESEADAIDHYGSEWVLARELSDGRWFVEVYPTLVDRDARVDILNRALEQWNSTEFDDI</sequence>
<accession>A0A2U8UIW2</accession>
<proteinExistence type="predicted"/>
<keyword evidence="2" id="KW-1185">Reference proteome</keyword>
<dbReference type="Proteomes" id="UP000246630">
    <property type="component" value="Segment"/>
</dbReference>
<dbReference type="EMBL" id="MH153803">
    <property type="protein sequence ID" value="AWN03609.1"/>
    <property type="molecule type" value="Genomic_DNA"/>
</dbReference>
<gene>
    <name evidence="1" type="primary">94</name>
    <name evidence="1" type="ORF">PBI_HYPERION_94</name>
</gene>
<evidence type="ECO:0000313" key="2">
    <source>
        <dbReference type="Proteomes" id="UP000246630"/>
    </source>
</evidence>
<dbReference type="RefSeq" id="YP_009801636.1">
    <property type="nucleotide sequence ID" value="NC_047973.1"/>
</dbReference>
<reference evidence="1 2" key="1">
    <citation type="submission" date="2018-03" db="EMBL/GenBank/DDBJ databases">
        <authorList>
            <person name="Stanton A.-C.J."/>
            <person name="Garlena R.A."/>
            <person name="Russell D.A."/>
            <person name="Pope W.H."/>
            <person name="Jacobs-Sera D."/>
            <person name="Hatfull G.F."/>
        </authorList>
    </citation>
    <scope>NUCLEOTIDE SEQUENCE [LARGE SCALE GENOMIC DNA]</scope>
</reference>
<dbReference type="GeneID" id="54992152"/>